<organism evidence="14 15">
    <name type="scientific">Thiobacillus denitrificans</name>
    <dbReference type="NCBI Taxonomy" id="36861"/>
    <lineage>
        <taxon>Bacteria</taxon>
        <taxon>Pseudomonadati</taxon>
        <taxon>Pseudomonadota</taxon>
        <taxon>Betaproteobacteria</taxon>
        <taxon>Nitrosomonadales</taxon>
        <taxon>Thiobacillaceae</taxon>
        <taxon>Thiobacillus</taxon>
    </lineage>
</organism>
<accession>A0A125BD23</accession>
<feature type="transmembrane region" description="Helical" evidence="11">
    <location>
        <begin position="130"/>
        <end position="152"/>
    </location>
</feature>
<feature type="domain" description="CBS" evidence="12">
    <location>
        <begin position="211"/>
        <end position="271"/>
    </location>
</feature>
<dbReference type="Gene3D" id="3.30.465.10">
    <property type="match status" value="1"/>
</dbReference>
<evidence type="ECO:0000256" key="10">
    <source>
        <dbReference type="PROSITE-ProRule" id="PRU01193"/>
    </source>
</evidence>
<feature type="transmembrane region" description="Helical" evidence="11">
    <location>
        <begin position="93"/>
        <end position="110"/>
    </location>
</feature>
<evidence type="ECO:0000256" key="4">
    <source>
        <dbReference type="ARBA" id="ARBA00022692"/>
    </source>
</evidence>
<feature type="domain" description="CBS" evidence="12">
    <location>
        <begin position="277"/>
        <end position="333"/>
    </location>
</feature>
<dbReference type="SUPFAM" id="SSF54631">
    <property type="entry name" value="CBS-domain pair"/>
    <property type="match status" value="1"/>
</dbReference>
<dbReference type="Gene3D" id="3.10.580.10">
    <property type="entry name" value="CBS-domain"/>
    <property type="match status" value="1"/>
</dbReference>
<dbReference type="PROSITE" id="PS51846">
    <property type="entry name" value="CNNM"/>
    <property type="match status" value="1"/>
</dbReference>
<dbReference type="Pfam" id="PF01595">
    <property type="entry name" value="CNNM"/>
    <property type="match status" value="1"/>
</dbReference>
<dbReference type="SUPFAM" id="SSF56176">
    <property type="entry name" value="FAD-binding/transporter-associated domain-like"/>
    <property type="match status" value="1"/>
</dbReference>
<dbReference type="InterPro" id="IPR036318">
    <property type="entry name" value="FAD-bd_PCMH-like_sf"/>
</dbReference>
<protein>
    <submittedName>
        <fullName evidence="14">Magnesium and cobalt efflux protein CorC</fullName>
    </submittedName>
</protein>
<dbReference type="EMBL" id="LDUG01000016">
    <property type="protein sequence ID" value="KVW97322.1"/>
    <property type="molecule type" value="Genomic_DNA"/>
</dbReference>
<dbReference type="InterPro" id="IPR002550">
    <property type="entry name" value="CNNM"/>
</dbReference>
<dbReference type="OrthoDB" id="9797674at2"/>
<dbReference type="PROSITE" id="PS51371">
    <property type="entry name" value="CBS"/>
    <property type="match status" value="2"/>
</dbReference>
<evidence type="ECO:0000256" key="1">
    <source>
        <dbReference type="ARBA" id="ARBA00004651"/>
    </source>
</evidence>
<dbReference type="InterPro" id="IPR000644">
    <property type="entry name" value="CBS_dom"/>
</dbReference>
<dbReference type="RefSeq" id="WP_059752259.1">
    <property type="nucleotide sequence ID" value="NZ_LDUG01000016.1"/>
</dbReference>
<dbReference type="SMART" id="SM01091">
    <property type="entry name" value="CorC_HlyC"/>
    <property type="match status" value="1"/>
</dbReference>
<evidence type="ECO:0000256" key="5">
    <source>
        <dbReference type="ARBA" id="ARBA00022737"/>
    </source>
</evidence>
<dbReference type="AlphaFoldDB" id="A0A125BD23"/>
<reference evidence="14 15" key="1">
    <citation type="journal article" date="2015" name="Appl. Environ. Microbiol.">
        <title>Aerobic and Anaerobic Thiosulfate Oxidation by a Cold-Adapted, Subglacial Chemoautotroph.</title>
        <authorList>
            <person name="Harrold Z.R."/>
            <person name="Skidmore M.L."/>
            <person name="Hamilton T.L."/>
            <person name="Desch L."/>
            <person name="Amada K."/>
            <person name="van Gelder W."/>
            <person name="Glover K."/>
            <person name="Roden E.E."/>
            <person name="Boyd E.S."/>
        </authorList>
    </citation>
    <scope>NUCLEOTIDE SEQUENCE [LARGE SCALE GENOMIC DNA]</scope>
    <source>
        <strain evidence="14 15">RG</strain>
    </source>
</reference>
<comment type="similarity">
    <text evidence="2">Belongs to the UPF0053 family.</text>
</comment>
<evidence type="ECO:0000256" key="7">
    <source>
        <dbReference type="ARBA" id="ARBA00023122"/>
    </source>
</evidence>
<dbReference type="CDD" id="cd04590">
    <property type="entry name" value="CBS_pair_CorC_HlyC_assoc"/>
    <property type="match status" value="1"/>
</dbReference>
<dbReference type="InterPro" id="IPR046342">
    <property type="entry name" value="CBS_dom_sf"/>
</dbReference>
<dbReference type="PATRIC" id="fig|36861.3.peg.307"/>
<comment type="subcellular location">
    <subcellularLocation>
        <location evidence="1">Cell membrane</location>
        <topology evidence="1">Multi-pass membrane protein</topology>
    </subcellularLocation>
</comment>
<dbReference type="PANTHER" id="PTHR22777">
    <property type="entry name" value="HEMOLYSIN-RELATED"/>
    <property type="match status" value="1"/>
</dbReference>
<evidence type="ECO:0000259" key="12">
    <source>
        <dbReference type="PROSITE" id="PS51371"/>
    </source>
</evidence>
<keyword evidence="5" id="KW-0677">Repeat</keyword>
<dbReference type="STRING" id="1123392.GCA_000376425_01996"/>
<dbReference type="Proteomes" id="UP000064243">
    <property type="component" value="Unassembled WGS sequence"/>
</dbReference>
<keyword evidence="4 10" id="KW-0812">Transmembrane</keyword>
<evidence type="ECO:0000256" key="8">
    <source>
        <dbReference type="ARBA" id="ARBA00023136"/>
    </source>
</evidence>
<dbReference type="Pfam" id="PF00571">
    <property type="entry name" value="CBS"/>
    <property type="match status" value="2"/>
</dbReference>
<evidence type="ECO:0000313" key="15">
    <source>
        <dbReference type="Proteomes" id="UP000064243"/>
    </source>
</evidence>
<evidence type="ECO:0000313" key="14">
    <source>
        <dbReference type="EMBL" id="KVW97322.1"/>
    </source>
</evidence>
<evidence type="ECO:0000256" key="2">
    <source>
        <dbReference type="ARBA" id="ARBA00006337"/>
    </source>
</evidence>
<keyword evidence="7 9" id="KW-0129">CBS domain</keyword>
<keyword evidence="15" id="KW-1185">Reference proteome</keyword>
<proteinExistence type="inferred from homology"/>
<dbReference type="InterPro" id="IPR016169">
    <property type="entry name" value="FAD-bd_PCMH_sub2"/>
</dbReference>
<evidence type="ECO:0000256" key="6">
    <source>
        <dbReference type="ARBA" id="ARBA00022989"/>
    </source>
</evidence>
<comment type="caution">
    <text evidence="14">The sequence shown here is derived from an EMBL/GenBank/DDBJ whole genome shotgun (WGS) entry which is preliminary data.</text>
</comment>
<keyword evidence="3" id="KW-1003">Cell membrane</keyword>
<dbReference type="Pfam" id="PF03471">
    <property type="entry name" value="CorC_HlyC"/>
    <property type="match status" value="1"/>
</dbReference>
<evidence type="ECO:0000256" key="9">
    <source>
        <dbReference type="PROSITE-ProRule" id="PRU00703"/>
    </source>
</evidence>
<feature type="transmembrane region" description="Helical" evidence="11">
    <location>
        <begin position="62"/>
        <end position="86"/>
    </location>
</feature>
<dbReference type="PANTHER" id="PTHR22777:SF32">
    <property type="entry name" value="UPF0053 INNER MEMBRANE PROTEIN YFJD"/>
    <property type="match status" value="1"/>
</dbReference>
<keyword evidence="8 10" id="KW-0472">Membrane</keyword>
<name>A0A125BD23_THIDE</name>
<evidence type="ECO:0000256" key="3">
    <source>
        <dbReference type="ARBA" id="ARBA00022475"/>
    </source>
</evidence>
<dbReference type="InterPro" id="IPR005170">
    <property type="entry name" value="Transptr-assoc_dom"/>
</dbReference>
<dbReference type="GO" id="GO:0050660">
    <property type="term" value="F:flavin adenine dinucleotide binding"/>
    <property type="evidence" value="ECO:0007669"/>
    <property type="project" value="InterPro"/>
</dbReference>
<evidence type="ECO:0000256" key="11">
    <source>
        <dbReference type="SAM" id="Phobius"/>
    </source>
</evidence>
<dbReference type="GO" id="GO:0005886">
    <property type="term" value="C:plasma membrane"/>
    <property type="evidence" value="ECO:0007669"/>
    <property type="project" value="UniProtKB-SubCell"/>
</dbReference>
<sequence>MEALSISTLFGLLAGLLFLSAFFSASETAMMAINRYRLRHAAESGVRGAMRAQALLNQTDKLLGVILLGNNLVNIAAATLATIISIRLFGDSDLALSLATLLLTFLILVFSEVTPKVLGASFPERVAYPATLLLTPMLKLAYPVVWFVNLFVQGILRLLRIKPPEPGHGSRLGLEELRTIVLESSGLLPREHHRILVNLLELEDITVDDVMTPRNQIEAIDIEDDPERLRQQISTSHHTRLVVHAGSSDNLLGVLHVRRVLHALTGEELDPQTLKENLEDPYFVPAGTPLFTQLRNFKNSRRRLALVVDEYGELQGLVTLEDLLEEMVGEFTTQAPSDMGYLRREADGSWLAEGSVLLRHINRKLGLSLPLDGPKTLNGLLLEQFEDIPEAGVSIKLGGVPVEIVQTQDRAVKMARIYPPASDEASSGKPSI</sequence>
<keyword evidence="6 10" id="KW-1133">Transmembrane helix</keyword>
<feature type="domain" description="CNNM transmembrane" evidence="13">
    <location>
        <begin position="2"/>
        <end position="194"/>
    </location>
</feature>
<dbReference type="InterPro" id="IPR044751">
    <property type="entry name" value="Ion_transp-like_CBS"/>
</dbReference>
<gene>
    <name evidence="14" type="ORF">ABW22_04270</name>
</gene>
<evidence type="ECO:0000259" key="13">
    <source>
        <dbReference type="PROSITE" id="PS51846"/>
    </source>
</evidence>